<protein>
    <recommendedName>
        <fullName evidence="5">Galactose oxidase</fullName>
    </recommendedName>
</protein>
<evidence type="ECO:0000313" key="3">
    <source>
        <dbReference type="EMBL" id="MBB4930496.1"/>
    </source>
</evidence>
<name>A0A7W7W1C4_9ACTN</name>
<sequence>MNPPSRSTIALLALSLLAVSCGPEKESWDVSVSVSELPSAPLDSRQDHSLLWSGTELLVWGGHGANQHDSFSDGAAYSPETGSWRTMTEVDLESRTRHSAVLVEDRMLVWGGFTPSHSGGTEAHLARDGALYDIRSDSWEPIAPAPEGRSMARAAVVGEHVVFGGGYSEQDGEEFLVYSVAEDTWDTVAPGGGGTGFDVYDMRVLDGAVVAVGGTSQGIAVAAFGMGDTSAPVREISGLEGETEELDAYAGLAVSPAGEILLAVRGGENARLYEVDDGGHAELVDELGHAGFRPPVSLLTHPLDAGRMDFAEGLGLLATAPGEFSMWDAEAGTSYRSSTRDLSDYCGPLEPVSDGALLGWGGMGCESSGVRVDITA</sequence>
<dbReference type="EMBL" id="JACHJT010000001">
    <property type="protein sequence ID" value="MBB4930496.1"/>
    <property type="molecule type" value="Genomic_DNA"/>
</dbReference>
<dbReference type="PANTHER" id="PTHR46093">
    <property type="entry name" value="ACYL-COA-BINDING DOMAIN-CONTAINING PROTEIN 5"/>
    <property type="match status" value="1"/>
</dbReference>
<dbReference type="SUPFAM" id="SSF117281">
    <property type="entry name" value="Kelch motif"/>
    <property type="match status" value="1"/>
</dbReference>
<evidence type="ECO:0000313" key="4">
    <source>
        <dbReference type="Proteomes" id="UP000523007"/>
    </source>
</evidence>
<evidence type="ECO:0000256" key="2">
    <source>
        <dbReference type="ARBA" id="ARBA00022737"/>
    </source>
</evidence>
<reference evidence="3 4" key="1">
    <citation type="submission" date="2020-08" db="EMBL/GenBank/DDBJ databases">
        <title>Sequencing the genomes of 1000 actinobacteria strains.</title>
        <authorList>
            <person name="Klenk H.-P."/>
        </authorList>
    </citation>
    <scope>NUCLEOTIDE SEQUENCE [LARGE SCALE GENOMIC DNA]</scope>
    <source>
        <strain evidence="3 4">DSM 102030</strain>
    </source>
</reference>
<dbReference type="InterPro" id="IPR015915">
    <property type="entry name" value="Kelch-typ_b-propeller"/>
</dbReference>
<dbReference type="Gene3D" id="2.120.10.80">
    <property type="entry name" value="Kelch-type beta propeller"/>
    <property type="match status" value="1"/>
</dbReference>
<keyword evidence="2" id="KW-0677">Repeat</keyword>
<organism evidence="3 4">
    <name type="scientific">Lipingzhangella halophila</name>
    <dbReference type="NCBI Taxonomy" id="1783352"/>
    <lineage>
        <taxon>Bacteria</taxon>
        <taxon>Bacillati</taxon>
        <taxon>Actinomycetota</taxon>
        <taxon>Actinomycetes</taxon>
        <taxon>Streptosporangiales</taxon>
        <taxon>Nocardiopsidaceae</taxon>
        <taxon>Lipingzhangella</taxon>
    </lineage>
</organism>
<gene>
    <name evidence="3" type="ORF">F4561_001316</name>
</gene>
<keyword evidence="4" id="KW-1185">Reference proteome</keyword>
<dbReference type="Pfam" id="PF24681">
    <property type="entry name" value="Kelch_KLHDC2_KLHL20_DRC7"/>
    <property type="match status" value="1"/>
</dbReference>
<evidence type="ECO:0008006" key="5">
    <source>
        <dbReference type="Google" id="ProtNLM"/>
    </source>
</evidence>
<dbReference type="AlphaFoldDB" id="A0A7W7W1C4"/>
<evidence type="ECO:0000256" key="1">
    <source>
        <dbReference type="ARBA" id="ARBA00022441"/>
    </source>
</evidence>
<dbReference type="RefSeq" id="WP_184575735.1">
    <property type="nucleotide sequence ID" value="NZ_JACHJT010000001.1"/>
</dbReference>
<proteinExistence type="predicted"/>
<comment type="caution">
    <text evidence="3">The sequence shown here is derived from an EMBL/GenBank/DDBJ whole genome shotgun (WGS) entry which is preliminary data.</text>
</comment>
<keyword evidence="1" id="KW-0880">Kelch repeat</keyword>
<dbReference type="PANTHER" id="PTHR46093:SF18">
    <property type="entry name" value="FIBRONECTIN TYPE-III DOMAIN-CONTAINING PROTEIN"/>
    <property type="match status" value="1"/>
</dbReference>
<dbReference type="PROSITE" id="PS51257">
    <property type="entry name" value="PROKAR_LIPOPROTEIN"/>
    <property type="match status" value="1"/>
</dbReference>
<dbReference type="Proteomes" id="UP000523007">
    <property type="component" value="Unassembled WGS sequence"/>
</dbReference>
<accession>A0A7W7W1C4</accession>